<protein>
    <submittedName>
        <fullName evidence="3">CubicO group peptidase (Beta-lactamase class C family)</fullName>
    </submittedName>
</protein>
<dbReference type="RefSeq" id="WP_242006766.1">
    <property type="nucleotide sequence ID" value="NZ_VLKP01000004.1"/>
</dbReference>
<keyword evidence="4" id="KW-1185">Reference proteome</keyword>
<dbReference type="InterPro" id="IPR012338">
    <property type="entry name" value="Beta-lactam/transpept-like"/>
</dbReference>
<feature type="domain" description="Beta-lactamase-related" evidence="2">
    <location>
        <begin position="44"/>
        <end position="382"/>
    </location>
</feature>
<proteinExistence type="predicted"/>
<accession>A0A562LW62</accession>
<gene>
    <name evidence="3" type="ORF">IP93_01168</name>
</gene>
<dbReference type="Gene3D" id="3.40.710.10">
    <property type="entry name" value="DD-peptidase/beta-lactamase superfamily"/>
    <property type="match status" value="1"/>
</dbReference>
<dbReference type="AlphaFoldDB" id="A0A562LW62"/>
<sequence>MPRMIVARSALASLALALSVAIGCACAAQGGVPRTPTPVEAAAIDRVVDDVVRHYQLPGIAVGVVVGGDVVYRGTRGELAAGRGQPVDADTLFKVASLTKAMTTAVLARLVDAGTLDWHDPVIGHLPHFRMHDPWVTRHMQVRDLLIHNSGLGAGAGDLMLWPEPNAFTRDDIVAGLAHLKPLHGLRERYAYDNLLYVVAGEVAAAAAGKPYAQLVREHVFQPLDMGRCQVGSWSRDAVGNIAQPHMRQDGRNVAIRTDGAQVPDVPSMAAGGVRCSLDDMLKWVRAWLQEPGIGQPWLSQAQRTALWTLHTPMPISQRMRDWDGTRMYGYGYGWRVSDVEGHWKVAHTGTLMGMYASLVLLPDQDLGFVFLINGEAEQARTVLEQALLKHFIRPPGEAPGVAHYAALLDQDRQSKSGAAARVPDTSSRRPAKVDALEARVGLWRDPWFGDVELCADGTDVRFRARRSPHLDGRVMQVGQRWLVDWDEASVDAEPWLAFDEDASGRPRMRLSHVDPSADFSYDYADLDFTRVGDCGPRDAR</sequence>
<evidence type="ECO:0000313" key="4">
    <source>
        <dbReference type="Proteomes" id="UP000316471"/>
    </source>
</evidence>
<dbReference type="InterPro" id="IPR050491">
    <property type="entry name" value="AmpC-like"/>
</dbReference>
<feature type="chain" id="PRO_5021956979" evidence="1">
    <location>
        <begin position="28"/>
        <end position="541"/>
    </location>
</feature>
<dbReference type="SUPFAM" id="SSF56601">
    <property type="entry name" value="beta-lactamase/transpeptidase-like"/>
    <property type="match status" value="1"/>
</dbReference>
<dbReference type="Proteomes" id="UP000316471">
    <property type="component" value="Unassembled WGS sequence"/>
</dbReference>
<evidence type="ECO:0000313" key="3">
    <source>
        <dbReference type="EMBL" id="TWI11889.1"/>
    </source>
</evidence>
<keyword evidence="1" id="KW-0732">Signal</keyword>
<organism evidence="3 4">
    <name type="scientific">Aerolutibacter ruishenii</name>
    <dbReference type="NCBI Taxonomy" id="686800"/>
    <lineage>
        <taxon>Bacteria</taxon>
        <taxon>Pseudomonadati</taxon>
        <taxon>Pseudomonadota</taxon>
        <taxon>Gammaproteobacteria</taxon>
        <taxon>Lysobacterales</taxon>
        <taxon>Lysobacteraceae</taxon>
        <taxon>Aerolutibacter</taxon>
    </lineage>
</organism>
<evidence type="ECO:0000259" key="2">
    <source>
        <dbReference type="Pfam" id="PF00144"/>
    </source>
</evidence>
<feature type="signal peptide" evidence="1">
    <location>
        <begin position="1"/>
        <end position="27"/>
    </location>
</feature>
<dbReference type="InterPro" id="IPR001466">
    <property type="entry name" value="Beta-lactam-related"/>
</dbReference>
<dbReference type="PANTHER" id="PTHR46825">
    <property type="entry name" value="D-ALANYL-D-ALANINE-CARBOXYPEPTIDASE/ENDOPEPTIDASE AMPH"/>
    <property type="match status" value="1"/>
</dbReference>
<comment type="caution">
    <text evidence="3">The sequence shown here is derived from an EMBL/GenBank/DDBJ whole genome shotgun (WGS) entry which is preliminary data.</text>
</comment>
<dbReference type="PANTHER" id="PTHR46825:SF15">
    <property type="entry name" value="BETA-LACTAMASE-RELATED DOMAIN-CONTAINING PROTEIN"/>
    <property type="match status" value="1"/>
</dbReference>
<name>A0A562LW62_9GAMM</name>
<reference evidence="3 4" key="1">
    <citation type="journal article" date="2015" name="Stand. Genomic Sci.">
        <title>Genomic Encyclopedia of Bacterial and Archaeal Type Strains, Phase III: the genomes of soil and plant-associated and newly described type strains.</title>
        <authorList>
            <person name="Whitman W.B."/>
            <person name="Woyke T."/>
            <person name="Klenk H.P."/>
            <person name="Zhou Y."/>
            <person name="Lilburn T.G."/>
            <person name="Beck B.J."/>
            <person name="De Vos P."/>
            <person name="Vandamme P."/>
            <person name="Eisen J.A."/>
            <person name="Garrity G."/>
            <person name="Hugenholtz P."/>
            <person name="Kyrpides N.C."/>
        </authorList>
    </citation>
    <scope>NUCLEOTIDE SEQUENCE [LARGE SCALE GENOMIC DNA]</scope>
    <source>
        <strain evidence="3 4">CGMCC 1.10136</strain>
    </source>
</reference>
<dbReference type="PROSITE" id="PS51257">
    <property type="entry name" value="PROKAR_LIPOPROTEIN"/>
    <property type="match status" value="1"/>
</dbReference>
<evidence type="ECO:0000256" key="1">
    <source>
        <dbReference type="SAM" id="SignalP"/>
    </source>
</evidence>
<dbReference type="Pfam" id="PF00144">
    <property type="entry name" value="Beta-lactamase"/>
    <property type="match status" value="1"/>
</dbReference>
<dbReference type="EMBL" id="VLKP01000004">
    <property type="protein sequence ID" value="TWI11889.1"/>
    <property type="molecule type" value="Genomic_DNA"/>
</dbReference>